<evidence type="ECO:0000313" key="1">
    <source>
        <dbReference type="EMBL" id="RIB11674.1"/>
    </source>
</evidence>
<dbReference type="Proteomes" id="UP000266673">
    <property type="component" value="Unassembled WGS sequence"/>
</dbReference>
<comment type="caution">
    <text evidence="1">The sequence shown here is derived from an EMBL/GenBank/DDBJ whole genome shotgun (WGS) entry which is preliminary data.</text>
</comment>
<gene>
    <name evidence="1" type="ORF">C2G38_2202834</name>
</gene>
<protein>
    <submittedName>
        <fullName evidence="1">Uncharacterized protein</fullName>
    </submittedName>
</protein>
<evidence type="ECO:0000313" key="2">
    <source>
        <dbReference type="Proteomes" id="UP000266673"/>
    </source>
</evidence>
<accession>A0A397UNG0</accession>
<dbReference type="AlphaFoldDB" id="A0A397UNG0"/>
<keyword evidence="2" id="KW-1185">Reference proteome</keyword>
<proteinExistence type="predicted"/>
<sequence>MSAKKYSLNLSRIEKALADCILQEHYTDIFESGRQLLGAKEEISIVNALCMNIILTSLDLCQNTLGLKKEKALANAFCKTFLSFILNKLGSKRGKLTNALCKKKKIK</sequence>
<name>A0A397UNG0_9GLOM</name>
<dbReference type="OrthoDB" id="120976at2759"/>
<reference evidence="1 2" key="1">
    <citation type="submission" date="2018-06" db="EMBL/GenBank/DDBJ databases">
        <title>Comparative genomics reveals the genomic features of Rhizophagus irregularis, R. cerebriforme, R. diaphanum and Gigaspora rosea, and their symbiotic lifestyle signature.</title>
        <authorList>
            <person name="Morin E."/>
            <person name="San Clemente H."/>
            <person name="Chen E.C.H."/>
            <person name="De La Providencia I."/>
            <person name="Hainaut M."/>
            <person name="Kuo A."/>
            <person name="Kohler A."/>
            <person name="Murat C."/>
            <person name="Tang N."/>
            <person name="Roy S."/>
            <person name="Loubradou J."/>
            <person name="Henrissat B."/>
            <person name="Grigoriev I.V."/>
            <person name="Corradi N."/>
            <person name="Roux C."/>
            <person name="Martin F.M."/>
        </authorList>
    </citation>
    <scope>NUCLEOTIDE SEQUENCE [LARGE SCALE GENOMIC DNA]</scope>
    <source>
        <strain evidence="1 2">DAOM 194757</strain>
    </source>
</reference>
<dbReference type="EMBL" id="QKWP01001108">
    <property type="protein sequence ID" value="RIB11674.1"/>
    <property type="molecule type" value="Genomic_DNA"/>
</dbReference>
<dbReference type="SUPFAM" id="SSF52047">
    <property type="entry name" value="RNI-like"/>
    <property type="match status" value="1"/>
</dbReference>
<organism evidence="1 2">
    <name type="scientific">Gigaspora rosea</name>
    <dbReference type="NCBI Taxonomy" id="44941"/>
    <lineage>
        <taxon>Eukaryota</taxon>
        <taxon>Fungi</taxon>
        <taxon>Fungi incertae sedis</taxon>
        <taxon>Mucoromycota</taxon>
        <taxon>Glomeromycotina</taxon>
        <taxon>Glomeromycetes</taxon>
        <taxon>Diversisporales</taxon>
        <taxon>Gigasporaceae</taxon>
        <taxon>Gigaspora</taxon>
    </lineage>
</organism>